<keyword evidence="2" id="KW-1185">Reference proteome</keyword>
<accession>A0A3D9VKI1</accession>
<reference evidence="1 2" key="1">
    <citation type="submission" date="2018-08" db="EMBL/GenBank/DDBJ databases">
        <title>Sequencing the genomes of 1000 actinobacteria strains.</title>
        <authorList>
            <person name="Klenk H.-P."/>
        </authorList>
    </citation>
    <scope>NUCLEOTIDE SEQUENCE [LARGE SCALE GENOMIC DNA]</scope>
    <source>
        <strain evidence="1 2">DSM 22891</strain>
    </source>
</reference>
<proteinExistence type="predicted"/>
<dbReference type="Proteomes" id="UP000256485">
    <property type="component" value="Unassembled WGS sequence"/>
</dbReference>
<name>A0A3D9VKI1_THECX</name>
<dbReference type="AlphaFoldDB" id="A0A3D9VKI1"/>
<organism evidence="1 2">
    <name type="scientific">Thermasporomyces composti</name>
    <dbReference type="NCBI Taxonomy" id="696763"/>
    <lineage>
        <taxon>Bacteria</taxon>
        <taxon>Bacillati</taxon>
        <taxon>Actinomycetota</taxon>
        <taxon>Actinomycetes</taxon>
        <taxon>Propionibacteriales</taxon>
        <taxon>Nocardioidaceae</taxon>
        <taxon>Thermasporomyces</taxon>
    </lineage>
</organism>
<sequence length="68" mass="7934">MIRIQGDEESGYLTTVACDECDTRVVFRPRDHGLWIGSARQVRIYLTDHAGWVWDENSGAFYCPEHFR</sequence>
<dbReference type="RefSeq" id="WP_115851259.1">
    <property type="nucleotide sequence ID" value="NZ_QTUC01000001.1"/>
</dbReference>
<gene>
    <name evidence="1" type="ORF">DFJ64_3332</name>
</gene>
<dbReference type="EMBL" id="QTUC01000001">
    <property type="protein sequence ID" value="REF37871.1"/>
    <property type="molecule type" value="Genomic_DNA"/>
</dbReference>
<comment type="caution">
    <text evidence="1">The sequence shown here is derived from an EMBL/GenBank/DDBJ whole genome shotgun (WGS) entry which is preliminary data.</text>
</comment>
<dbReference type="OrthoDB" id="3828575at2"/>
<evidence type="ECO:0000313" key="2">
    <source>
        <dbReference type="Proteomes" id="UP000256485"/>
    </source>
</evidence>
<evidence type="ECO:0000313" key="1">
    <source>
        <dbReference type="EMBL" id="REF37871.1"/>
    </source>
</evidence>
<protein>
    <submittedName>
        <fullName evidence="1">Uncharacterized protein</fullName>
    </submittedName>
</protein>